<dbReference type="InterPro" id="IPR000683">
    <property type="entry name" value="Gfo/Idh/MocA-like_OxRdtase_N"/>
</dbReference>
<dbReference type="SUPFAM" id="SSF55347">
    <property type="entry name" value="Glyceraldehyde-3-phosphate dehydrogenase-like, C-terminal domain"/>
    <property type="match status" value="1"/>
</dbReference>
<reference evidence="5" key="1">
    <citation type="submission" date="2018-01" db="EMBL/GenBank/DDBJ databases">
        <title>Draft Genome Sequence of the Radioresistant Bacterium Deinococcus aerius TR0125, Isolated from the Higher Atmosphere above Japan.</title>
        <authorList>
            <person name="Satoh K."/>
            <person name="Arai H."/>
            <person name="Sanzen T."/>
            <person name="Kawaguchi Y."/>
            <person name="Hayashi H."/>
            <person name="Yokobori S."/>
            <person name="Yamagishi A."/>
            <person name="Oono Y."/>
            <person name="Narumi I."/>
        </authorList>
    </citation>
    <scope>NUCLEOTIDE SEQUENCE [LARGE SCALE GENOMIC DNA]</scope>
    <source>
        <strain evidence="5">TR0125</strain>
    </source>
</reference>
<dbReference type="InterPro" id="IPR036291">
    <property type="entry name" value="NAD(P)-bd_dom_sf"/>
</dbReference>
<dbReference type="InterPro" id="IPR050463">
    <property type="entry name" value="Gfo/Idh/MocA_oxidrdct_glycsds"/>
</dbReference>
<accession>A0A2I9E022</accession>
<dbReference type="RefSeq" id="WP_103130079.1">
    <property type="nucleotide sequence ID" value="NZ_BFAG01000010.1"/>
</dbReference>
<dbReference type="GO" id="GO:0000166">
    <property type="term" value="F:nucleotide binding"/>
    <property type="evidence" value="ECO:0007669"/>
    <property type="project" value="InterPro"/>
</dbReference>
<evidence type="ECO:0000259" key="2">
    <source>
        <dbReference type="Pfam" id="PF01408"/>
    </source>
</evidence>
<dbReference type="Gene3D" id="3.30.360.10">
    <property type="entry name" value="Dihydrodipicolinate Reductase, domain 2"/>
    <property type="match status" value="1"/>
</dbReference>
<evidence type="ECO:0000256" key="1">
    <source>
        <dbReference type="ARBA" id="ARBA00023002"/>
    </source>
</evidence>
<dbReference type="Pfam" id="PF01408">
    <property type="entry name" value="GFO_IDH_MocA"/>
    <property type="match status" value="1"/>
</dbReference>
<proteinExistence type="predicted"/>
<keyword evidence="1" id="KW-0560">Oxidoreductase</keyword>
<feature type="domain" description="GFO/IDH/MocA-like oxidoreductase" evidence="3">
    <location>
        <begin position="130"/>
        <end position="262"/>
    </location>
</feature>
<gene>
    <name evidence="4" type="ORF">DAERI_100088</name>
</gene>
<dbReference type="AlphaFoldDB" id="A0A2I9E022"/>
<dbReference type="GO" id="GO:0016491">
    <property type="term" value="F:oxidoreductase activity"/>
    <property type="evidence" value="ECO:0007669"/>
    <property type="project" value="UniProtKB-KW"/>
</dbReference>
<keyword evidence="5" id="KW-1185">Reference proteome</keyword>
<dbReference type="InterPro" id="IPR055170">
    <property type="entry name" value="GFO_IDH_MocA-like_dom"/>
</dbReference>
<comment type="caution">
    <text evidence="4">The sequence shown here is derived from an EMBL/GenBank/DDBJ whole genome shotgun (WGS) entry which is preliminary data.</text>
</comment>
<evidence type="ECO:0000259" key="3">
    <source>
        <dbReference type="Pfam" id="PF22725"/>
    </source>
</evidence>
<dbReference type="Pfam" id="PF22725">
    <property type="entry name" value="GFO_IDH_MocA_C3"/>
    <property type="match status" value="1"/>
</dbReference>
<dbReference type="Proteomes" id="UP000236569">
    <property type="component" value="Unassembled WGS sequence"/>
</dbReference>
<dbReference type="PANTHER" id="PTHR43818">
    <property type="entry name" value="BCDNA.GH03377"/>
    <property type="match status" value="1"/>
</dbReference>
<dbReference type="SUPFAM" id="SSF51735">
    <property type="entry name" value="NAD(P)-binding Rossmann-fold domains"/>
    <property type="match status" value="1"/>
</dbReference>
<dbReference type="OrthoDB" id="9815825at2"/>
<organism evidence="4 5">
    <name type="scientific">Deinococcus aerius</name>
    <dbReference type="NCBI Taxonomy" id="200253"/>
    <lineage>
        <taxon>Bacteria</taxon>
        <taxon>Thermotogati</taxon>
        <taxon>Deinococcota</taxon>
        <taxon>Deinococci</taxon>
        <taxon>Deinococcales</taxon>
        <taxon>Deinococcaceae</taxon>
        <taxon>Deinococcus</taxon>
    </lineage>
</organism>
<dbReference type="Gene3D" id="3.40.50.720">
    <property type="entry name" value="NAD(P)-binding Rossmann-like Domain"/>
    <property type="match status" value="1"/>
</dbReference>
<name>A0A2I9E022_9DEIO</name>
<evidence type="ECO:0000313" key="5">
    <source>
        <dbReference type="Proteomes" id="UP000236569"/>
    </source>
</evidence>
<protein>
    <submittedName>
        <fullName evidence="4">Oxidoreductase domain-containing protein</fullName>
    </submittedName>
</protein>
<dbReference type="EMBL" id="BFAG01000010">
    <property type="protein sequence ID" value="GBF06725.1"/>
    <property type="molecule type" value="Genomic_DNA"/>
</dbReference>
<dbReference type="PANTHER" id="PTHR43818:SF11">
    <property type="entry name" value="BCDNA.GH03377"/>
    <property type="match status" value="1"/>
</dbReference>
<feature type="domain" description="Gfo/Idh/MocA-like oxidoreductase N-terminal" evidence="2">
    <location>
        <begin position="3"/>
        <end position="118"/>
    </location>
</feature>
<sequence>MKLRVGVVGAGNISPIYLQAPSKFSALEVTAISDLDLDRARSRAEEFGIPRALPLDELLSSEDVDVVLNLTVPAAHADVSLAALGAGKHVYSEKPLATDLEAGRRVLDLATERGLRVGCAPDTFLGAGLQTARKALDDGLIGEPVAATAFMMSHGPERWHPNPDFFYQPGAGPMFDMGPYYLTALVNMLGPVRRVTSSARASLPERVAGTEPGGRRIPVNTPTHVASVLDFEAGPVATLVTSFDVWAADVPRIEIYGTEGTLSLPDPNTFGGPVRVRRMLEDDWETLPLTHPFAENSRGIGLADMVTALGSGRPHRASGDLALHVLEIMHATLHASEAGRHIEIESRPGRPEALPVAAGEEVLR</sequence>
<evidence type="ECO:0000313" key="4">
    <source>
        <dbReference type="EMBL" id="GBF06725.1"/>
    </source>
</evidence>